<keyword evidence="1" id="KW-1133">Transmembrane helix</keyword>
<feature type="transmembrane region" description="Helical" evidence="1">
    <location>
        <begin position="80"/>
        <end position="105"/>
    </location>
</feature>
<name>A0A930YP91_9ACTN</name>
<protein>
    <submittedName>
        <fullName evidence="2">Uncharacterized protein</fullName>
    </submittedName>
</protein>
<feature type="transmembrane region" description="Helical" evidence="1">
    <location>
        <begin position="54"/>
        <end position="73"/>
    </location>
</feature>
<proteinExistence type="predicted"/>
<comment type="caution">
    <text evidence="2">The sequence shown here is derived from an EMBL/GenBank/DDBJ whole genome shotgun (WGS) entry which is preliminary data.</text>
</comment>
<sequence length="109" mass="11167">MSNPYAGGPDEPGRIRAGLVVVGIIVGFVVTIVWIFLVFLLAISQENAPGFPNWLGVVLLFLPLPVAVVLLCLRRTRQAAAGLVMGLAIGAIVFAGVCGSLIAAVNGGA</sequence>
<keyword evidence="1" id="KW-0812">Transmembrane</keyword>
<evidence type="ECO:0000256" key="1">
    <source>
        <dbReference type="SAM" id="Phobius"/>
    </source>
</evidence>
<reference evidence="2" key="1">
    <citation type="submission" date="2020-11" db="EMBL/GenBank/DDBJ databases">
        <title>Nocardioides cynanchi sp. nov., isolated from soil of rhizosphere of Cynanchum wilfordii.</title>
        <authorList>
            <person name="Lee J.-S."/>
            <person name="Suh M.K."/>
            <person name="Kim J.-S."/>
        </authorList>
    </citation>
    <scope>NUCLEOTIDE SEQUENCE</scope>
    <source>
        <strain evidence="2">KCTC 19276</strain>
    </source>
</reference>
<keyword evidence="1" id="KW-0472">Membrane</keyword>
<gene>
    <name evidence="2" type="ORF">ISU10_19655</name>
</gene>
<dbReference type="AlphaFoldDB" id="A0A930YP91"/>
<evidence type="ECO:0000313" key="3">
    <source>
        <dbReference type="Proteomes" id="UP000660668"/>
    </source>
</evidence>
<dbReference type="RefSeq" id="WP_194698140.1">
    <property type="nucleotide sequence ID" value="NZ_JADKPO010000036.1"/>
</dbReference>
<accession>A0A930YP91</accession>
<organism evidence="2 3">
    <name type="scientific">Nocardioides agariphilus</name>
    <dbReference type="NCBI Taxonomy" id="433664"/>
    <lineage>
        <taxon>Bacteria</taxon>
        <taxon>Bacillati</taxon>
        <taxon>Actinomycetota</taxon>
        <taxon>Actinomycetes</taxon>
        <taxon>Propionibacteriales</taxon>
        <taxon>Nocardioidaceae</taxon>
        <taxon>Nocardioides</taxon>
    </lineage>
</organism>
<dbReference type="EMBL" id="JADKPO010000036">
    <property type="protein sequence ID" value="MBF4769994.1"/>
    <property type="molecule type" value="Genomic_DNA"/>
</dbReference>
<keyword evidence="3" id="KW-1185">Reference proteome</keyword>
<feature type="transmembrane region" description="Helical" evidence="1">
    <location>
        <begin position="20"/>
        <end position="42"/>
    </location>
</feature>
<evidence type="ECO:0000313" key="2">
    <source>
        <dbReference type="EMBL" id="MBF4769994.1"/>
    </source>
</evidence>
<dbReference type="Proteomes" id="UP000660668">
    <property type="component" value="Unassembled WGS sequence"/>
</dbReference>